<feature type="domain" description="Histidine kinase/HSP90-like ATPase" evidence="2">
    <location>
        <begin position="10"/>
        <end position="105"/>
    </location>
</feature>
<evidence type="ECO:0000259" key="2">
    <source>
        <dbReference type="Pfam" id="PF13581"/>
    </source>
</evidence>
<dbReference type="SUPFAM" id="SSF55874">
    <property type="entry name" value="ATPase domain of HSP90 chaperone/DNA topoisomerase II/histidine kinase"/>
    <property type="match status" value="1"/>
</dbReference>
<keyword evidence="1" id="KW-0418">Kinase</keyword>
<gene>
    <name evidence="3" type="ORF">H4W80_001394</name>
</gene>
<dbReference type="PANTHER" id="PTHR35526:SF3">
    <property type="entry name" value="ANTI-SIGMA-F FACTOR RSBW"/>
    <property type="match status" value="1"/>
</dbReference>
<sequence>MSTPLASWTFSAQARSVSRARHAVRAQLAEWGLQQACEYAELLVSELVTNAVRHARGLVRMSLSAADGLLRCEVEDSSPVPPTLRAASLEDEGSRGLLLVEVLSSGWGSVPTGRGKLVWFEVPVRMPARAHG</sequence>
<name>A0ABR9LSU8_9ACTN</name>
<dbReference type="EMBL" id="JADBEK010000001">
    <property type="protein sequence ID" value="MBE1583136.1"/>
    <property type="molecule type" value="Genomic_DNA"/>
</dbReference>
<dbReference type="Pfam" id="PF13581">
    <property type="entry name" value="HATPase_c_2"/>
    <property type="match status" value="1"/>
</dbReference>
<accession>A0ABR9LSU8</accession>
<dbReference type="CDD" id="cd16936">
    <property type="entry name" value="HATPase_RsbW-like"/>
    <property type="match status" value="1"/>
</dbReference>
<comment type="caution">
    <text evidence="3">The sequence shown here is derived from an EMBL/GenBank/DDBJ whole genome shotgun (WGS) entry which is preliminary data.</text>
</comment>
<dbReference type="InterPro" id="IPR036890">
    <property type="entry name" value="HATPase_C_sf"/>
</dbReference>
<keyword evidence="1" id="KW-0723">Serine/threonine-protein kinase</keyword>
<keyword evidence="4" id="KW-1185">Reference proteome</keyword>
<dbReference type="RefSeq" id="WP_192784285.1">
    <property type="nucleotide sequence ID" value="NZ_JADBEK010000001.1"/>
</dbReference>
<proteinExistence type="predicted"/>
<protein>
    <submittedName>
        <fullName evidence="3">Anti-sigma regulatory factor (Ser/Thr protein kinase)</fullName>
    </submittedName>
</protein>
<dbReference type="InterPro" id="IPR003594">
    <property type="entry name" value="HATPase_dom"/>
</dbReference>
<organism evidence="3 4">
    <name type="scientific">Nonomuraea angiospora</name>
    <dbReference type="NCBI Taxonomy" id="46172"/>
    <lineage>
        <taxon>Bacteria</taxon>
        <taxon>Bacillati</taxon>
        <taxon>Actinomycetota</taxon>
        <taxon>Actinomycetes</taxon>
        <taxon>Streptosporangiales</taxon>
        <taxon>Streptosporangiaceae</taxon>
        <taxon>Nonomuraea</taxon>
    </lineage>
</organism>
<keyword evidence="1" id="KW-0808">Transferase</keyword>
<evidence type="ECO:0000256" key="1">
    <source>
        <dbReference type="ARBA" id="ARBA00022527"/>
    </source>
</evidence>
<evidence type="ECO:0000313" key="4">
    <source>
        <dbReference type="Proteomes" id="UP000633509"/>
    </source>
</evidence>
<dbReference type="PANTHER" id="PTHR35526">
    <property type="entry name" value="ANTI-SIGMA-F FACTOR RSBW-RELATED"/>
    <property type="match status" value="1"/>
</dbReference>
<evidence type="ECO:0000313" key="3">
    <source>
        <dbReference type="EMBL" id="MBE1583136.1"/>
    </source>
</evidence>
<dbReference type="Proteomes" id="UP000633509">
    <property type="component" value="Unassembled WGS sequence"/>
</dbReference>
<dbReference type="Gene3D" id="3.30.565.10">
    <property type="entry name" value="Histidine kinase-like ATPase, C-terminal domain"/>
    <property type="match status" value="1"/>
</dbReference>
<dbReference type="InterPro" id="IPR050267">
    <property type="entry name" value="Anti-sigma-factor_SerPK"/>
</dbReference>
<reference evidence="3 4" key="1">
    <citation type="submission" date="2020-10" db="EMBL/GenBank/DDBJ databases">
        <title>Sequencing the genomes of 1000 actinobacteria strains.</title>
        <authorList>
            <person name="Klenk H.-P."/>
        </authorList>
    </citation>
    <scope>NUCLEOTIDE SEQUENCE [LARGE SCALE GENOMIC DNA]</scope>
    <source>
        <strain evidence="3 4">DSM 43173</strain>
    </source>
</reference>